<dbReference type="InterPro" id="IPR050473">
    <property type="entry name" value="A2M/Complement_sys"/>
</dbReference>
<evidence type="ECO:0000256" key="1">
    <source>
        <dbReference type="ARBA" id="ARBA00022729"/>
    </source>
</evidence>
<reference evidence="8" key="1">
    <citation type="submission" date="2023-04" db="EMBL/GenBank/DDBJ databases">
        <title>Chromosome-level genome of Chaenocephalus aceratus.</title>
        <authorList>
            <person name="Park H."/>
        </authorList>
    </citation>
    <scope>NUCLEOTIDE SEQUENCE</scope>
    <source>
        <strain evidence="8">DE</strain>
        <tissue evidence="8">Muscle</tissue>
    </source>
</reference>
<proteinExistence type="predicted"/>
<dbReference type="InterPro" id="IPR001599">
    <property type="entry name" value="Macroglobln_a2"/>
</dbReference>
<protein>
    <submittedName>
        <fullName evidence="8">CD109 antigen</fullName>
    </submittedName>
</protein>
<dbReference type="GO" id="GO:0004866">
    <property type="term" value="F:endopeptidase inhibitor activity"/>
    <property type="evidence" value="ECO:0007669"/>
    <property type="project" value="InterPro"/>
</dbReference>
<dbReference type="Pfam" id="PF00207">
    <property type="entry name" value="A2M"/>
    <property type="match status" value="1"/>
</dbReference>
<dbReference type="InterPro" id="IPR002890">
    <property type="entry name" value="MG2"/>
</dbReference>
<dbReference type="InterPro" id="IPR011625">
    <property type="entry name" value="A2M_N_BRD"/>
</dbReference>
<evidence type="ECO:0000256" key="4">
    <source>
        <dbReference type="ARBA" id="ARBA00023180"/>
    </source>
</evidence>
<evidence type="ECO:0000259" key="6">
    <source>
        <dbReference type="SMART" id="SM01360"/>
    </source>
</evidence>
<accession>A0AAD9C2F4</accession>
<dbReference type="PANTHER" id="PTHR11412:SF136">
    <property type="entry name" value="CD109 ANTIGEN"/>
    <property type="match status" value="1"/>
</dbReference>
<dbReference type="CDD" id="cd02897">
    <property type="entry name" value="A2M_2"/>
    <property type="match status" value="1"/>
</dbReference>
<dbReference type="Pfam" id="PF07703">
    <property type="entry name" value="A2M_BRD"/>
    <property type="match status" value="1"/>
</dbReference>
<dbReference type="Pfam" id="PF07678">
    <property type="entry name" value="TED_complement"/>
    <property type="match status" value="1"/>
</dbReference>
<dbReference type="SMART" id="SM01419">
    <property type="entry name" value="Thiol-ester_cl"/>
    <property type="match status" value="1"/>
</dbReference>
<keyword evidence="4" id="KW-0325">Glycoprotein</keyword>
<dbReference type="SUPFAM" id="SSF49410">
    <property type="entry name" value="Alpha-macroglobulin receptor domain"/>
    <property type="match status" value="1"/>
</dbReference>
<comment type="caution">
    <text evidence="8">The sequence shown here is derived from an EMBL/GenBank/DDBJ whole genome shotgun (WGS) entry which is preliminary data.</text>
</comment>
<dbReference type="InterPro" id="IPR008930">
    <property type="entry name" value="Terpenoid_cyclase/PrenylTrfase"/>
</dbReference>
<evidence type="ECO:0000313" key="9">
    <source>
        <dbReference type="Proteomes" id="UP001228049"/>
    </source>
</evidence>
<keyword evidence="9" id="KW-1185">Reference proteome</keyword>
<feature type="chain" id="PRO_5042070993" evidence="5">
    <location>
        <begin position="23"/>
        <end position="1252"/>
    </location>
</feature>
<feature type="signal peptide" evidence="5">
    <location>
        <begin position="1"/>
        <end position="22"/>
    </location>
</feature>
<dbReference type="InterPro" id="IPR047565">
    <property type="entry name" value="Alpha-macroglob_thiol-ester_cl"/>
</dbReference>
<dbReference type="InterPro" id="IPR036595">
    <property type="entry name" value="A-macroglobulin_rcpt-bd_sf"/>
</dbReference>
<dbReference type="PANTHER" id="PTHR11412">
    <property type="entry name" value="MACROGLOBULIN / COMPLEMENT"/>
    <property type="match status" value="1"/>
</dbReference>
<dbReference type="Gene3D" id="2.60.120.1540">
    <property type="match status" value="1"/>
</dbReference>
<dbReference type="InterPro" id="IPR011626">
    <property type="entry name" value="Alpha-macroglobulin_TED"/>
</dbReference>
<organism evidence="8 9">
    <name type="scientific">Dissostichus eleginoides</name>
    <name type="common">Patagonian toothfish</name>
    <name type="synonym">Dissostichus amissus</name>
    <dbReference type="NCBI Taxonomy" id="100907"/>
    <lineage>
        <taxon>Eukaryota</taxon>
        <taxon>Metazoa</taxon>
        <taxon>Chordata</taxon>
        <taxon>Craniata</taxon>
        <taxon>Vertebrata</taxon>
        <taxon>Euteleostomi</taxon>
        <taxon>Actinopterygii</taxon>
        <taxon>Neopterygii</taxon>
        <taxon>Teleostei</taxon>
        <taxon>Neoteleostei</taxon>
        <taxon>Acanthomorphata</taxon>
        <taxon>Eupercaria</taxon>
        <taxon>Perciformes</taxon>
        <taxon>Notothenioidei</taxon>
        <taxon>Nototheniidae</taxon>
        <taxon>Dissostichus</taxon>
    </lineage>
</organism>
<keyword evidence="2" id="KW-0882">Thioester bond</keyword>
<name>A0AAD9C2F4_DISEL</name>
<dbReference type="EMBL" id="JASDAP010000011">
    <property type="protein sequence ID" value="KAK1893488.1"/>
    <property type="molecule type" value="Genomic_DNA"/>
</dbReference>
<dbReference type="Proteomes" id="UP001228049">
    <property type="component" value="Unassembled WGS sequence"/>
</dbReference>
<feature type="domain" description="Alpha-macroglobulin receptor-binding" evidence="7">
    <location>
        <begin position="1127"/>
        <end position="1192"/>
    </location>
</feature>
<dbReference type="Gene3D" id="1.50.10.20">
    <property type="match status" value="1"/>
</dbReference>
<dbReference type="SUPFAM" id="SSF48239">
    <property type="entry name" value="Terpenoid cyclases/Protein prenyltransferases"/>
    <property type="match status" value="1"/>
</dbReference>
<dbReference type="InterPro" id="IPR041813">
    <property type="entry name" value="A2M_TED"/>
</dbReference>
<evidence type="ECO:0000256" key="3">
    <source>
        <dbReference type="ARBA" id="ARBA00023157"/>
    </source>
</evidence>
<evidence type="ECO:0000256" key="2">
    <source>
        <dbReference type="ARBA" id="ARBA00022966"/>
    </source>
</evidence>
<keyword evidence="1 5" id="KW-0732">Signal</keyword>
<evidence type="ECO:0000259" key="7">
    <source>
        <dbReference type="SMART" id="SM01361"/>
    </source>
</evidence>
<dbReference type="Pfam" id="PF01835">
    <property type="entry name" value="MG2"/>
    <property type="match status" value="1"/>
</dbReference>
<sequence>MDAIWTLVVCVGVVFFPVPGSTQESPRTLFLISVPEVLHAGTPTPLAVTVLADFSVRVMAEVKHGKTVFTQTEDFQGGLTRVLTLPPILEYTPNSLLNLTVRGYREDNLIFTNTTTLTFSPRNVSTVIQTDRSCYQPGDTVKVRVVSVQLNNHPYKGRVEISIQDPSKNAVYWSESTGNLGIVLREFSLSPTFPHGHWTITAAVNGLIDEKAFIVEHYERPHFEMLFKTPSQVLIGDDISGSVRALYPSGQPVRASLTISVTVASDVHNAASTVTVTKLLYGSTRFVFSKDQLQGISGRVRVDAFVTDIPTGFQVNKTVEVDIMTKTFQLTFHDFPSTLKPSLHFSTKLKISRYDRNPLSSQDLKPSVIIEVTQSTNTRNSVPTTLTLPVPQDGNIHIQFELQDQVDMLFIQISPVNTSSAQIGLPLQLEVNSTFQPTALHFVVSSREVTSDTAHIPVNKNNHVSVSWNLNKAQPGEQVWLTVNALQPGSQVGIVVIGEHDDGLQDDLDFNVEKDCNIKMLTNARLYKKKQPDGPDYGDAQMVERFWSRWMDATESLLWFDTSISDQPMKSEKITVPDGVTSLRAAALVMSDNLGLGFTPLPQKLTVSKDFSLSLDVPSYLIRGEEIVLEVNIINHLEHDIEVILLLATTLFPIRPVALGEIEISVDAVSAEASDSLVWIVLVKPEGVKQSLSETLFLEVEPLKLNSSTSISFSFPPDVVPGSQRANVALVGDILGFSIRNLDSLLQMPLDSGEQNLIHFAPNIYVLQYLNKSGTTPDEEEIRSRALGHMLEVYQKQLSYQREDGSFSPFGSSDTSGSIWLTAFVLKCFLQAKPFMEIDQSVLTRAVTWLLKHQGPQGEFREVGKLIHTEMQEALDSGQVGLTAFVLMALLEDESYADPGNMSLAQSYLENKVASGGVSNYSLCLTAYALALANSPAAGPALEELVSRADYKDGVMLWTSSASLESHDLEPSSAQIEMASYVLLALYKRGSFVEAIQLLIWLTKQRNHIGGYRTTQDTVVALQALACYAAFSGANAIDLRLNITAPESQFASLFSINSSTYLAYQRREMNTDTDINLNIYMEGRGFAIFQMNIFYNLESKAFSQILQLAKEEEAFTLDVDVSEEKDHNHVMVSICMRLKNNAELIRKLDILPEKVSLYLDSLNKKYKVARVQDATVKVYDYSEPTRTASRTYNSDSLRNMKACFFCGENCDRCRPGITITMPSPLLSSSKSSNDYSIPCLFLGVTAFLLESK</sequence>
<dbReference type="SMART" id="SM01361">
    <property type="entry name" value="A2M_recep"/>
    <property type="match status" value="1"/>
</dbReference>
<dbReference type="Pfam" id="PF07677">
    <property type="entry name" value="A2M_recep"/>
    <property type="match status" value="1"/>
</dbReference>
<dbReference type="Gene3D" id="2.60.40.1930">
    <property type="match status" value="1"/>
</dbReference>
<gene>
    <name evidence="8" type="ORF">KUDE01_018952</name>
</gene>
<evidence type="ECO:0000313" key="8">
    <source>
        <dbReference type="EMBL" id="KAK1893488.1"/>
    </source>
</evidence>
<keyword evidence="3" id="KW-1015">Disulfide bond</keyword>
<dbReference type="GO" id="GO:0005615">
    <property type="term" value="C:extracellular space"/>
    <property type="evidence" value="ECO:0007669"/>
    <property type="project" value="InterPro"/>
</dbReference>
<dbReference type="Gene3D" id="2.60.40.690">
    <property type="entry name" value="Alpha-macroglobulin, receptor-binding domain"/>
    <property type="match status" value="1"/>
</dbReference>
<dbReference type="SMART" id="SM01360">
    <property type="entry name" value="A2M"/>
    <property type="match status" value="1"/>
</dbReference>
<feature type="domain" description="Alpha-2-macroglobulin" evidence="6">
    <location>
        <begin position="556"/>
        <end position="647"/>
    </location>
</feature>
<dbReference type="AlphaFoldDB" id="A0AAD9C2F4"/>
<evidence type="ECO:0000256" key="5">
    <source>
        <dbReference type="SAM" id="SignalP"/>
    </source>
</evidence>
<dbReference type="InterPro" id="IPR009048">
    <property type="entry name" value="A-macroglobulin_rcpt-bd"/>
</dbReference>
<dbReference type="Gene3D" id="2.20.130.20">
    <property type="match status" value="1"/>
</dbReference>